<dbReference type="Pfam" id="PF23276">
    <property type="entry name" value="TPR_24"/>
    <property type="match status" value="1"/>
</dbReference>
<keyword evidence="2" id="KW-0508">mRNA splicing</keyword>
<dbReference type="CDD" id="cd01723">
    <property type="entry name" value="LSm4"/>
    <property type="match status" value="1"/>
</dbReference>
<dbReference type="InterPro" id="IPR057027">
    <property type="entry name" value="TPR_mt"/>
</dbReference>
<evidence type="ECO:0000313" key="5">
    <source>
        <dbReference type="EMBL" id="KAK2067593.1"/>
    </source>
</evidence>
<organism evidence="5 6">
    <name type="scientific">Phyllachora maydis</name>
    <dbReference type="NCBI Taxonomy" id="1825666"/>
    <lineage>
        <taxon>Eukaryota</taxon>
        <taxon>Fungi</taxon>
        <taxon>Dikarya</taxon>
        <taxon>Ascomycota</taxon>
        <taxon>Pezizomycotina</taxon>
        <taxon>Sordariomycetes</taxon>
        <taxon>Sordariomycetidae</taxon>
        <taxon>Phyllachorales</taxon>
        <taxon>Phyllachoraceae</taxon>
        <taxon>Phyllachora</taxon>
    </lineage>
</organism>
<dbReference type="Pfam" id="PF01423">
    <property type="entry name" value="LSM"/>
    <property type="match status" value="1"/>
</dbReference>
<evidence type="ECO:0000256" key="3">
    <source>
        <dbReference type="ARBA" id="ARBA00022737"/>
    </source>
</evidence>
<dbReference type="SMART" id="SM00651">
    <property type="entry name" value="Sm"/>
    <property type="match status" value="1"/>
</dbReference>
<dbReference type="FunFam" id="2.30.30.100:FF:000024">
    <property type="entry name" value="U6 snRNA-associated Sm-like protein LSm4"/>
    <property type="match status" value="1"/>
</dbReference>
<dbReference type="PANTHER" id="PTHR46128">
    <property type="entry name" value="MITOCHONDRIAL GROUP I INTRON SPLICING FACTOR CCM1"/>
    <property type="match status" value="1"/>
</dbReference>
<dbReference type="InterPro" id="IPR010920">
    <property type="entry name" value="LSM_dom_sf"/>
</dbReference>
<sequence length="657" mass="73404">MLPLGLLNAAQGHPMLVELKNGETLNGHLVMCDTWMNLTLKEVVQTSAEGDRFVRLPEVYVKGNNIKYLRVPDELIDLVKDQQHGQQNSFRGGREEADLRQASLKEQDDKMCQAEPPRKRAVHASVTVADLIRDQGKFNTLADAPNDVVLEALDELLLRQGQFNKARTFASHLLQSKFGINATGVYNALIATNWDPNGSADDVDATLRTMSEHKIEKTSQTYHNALWALVNHPDYLCRNRVLEEMRNGWIDLTDDGKCAVALGLLRDGQVELASEELEKMIRVGTDVPSWVWDVFVFCFLRYGFVNEALTLTRQRLDMVGSATAIPLGTWHFLLDACAEAQHYEGARLLWQRFVRPGILQPSDGTTMSMINTASRNMDPELATEAIQVLATRGVNLGLHHYEPLIECYTTAGDIGNALRALSIMAEAEMQPDRASTRSIYLLLRASPSRTEEAIAVLTELSKERGMPITALNVVLEALYHQEDSARAVDLYRQVRDICPEGPDMHTFEILLSRPISEKLADFIASEMSAFSIRPNCTMYDNLVCSHGKDGDLETAMRYVWKLGNELARSGGFLKEENWLSKRTLQVLLRRLFLEADARLWALVDEAKRRGVLVDEDVQKIISGALLEVDADAEAAGRQDAVLEALPESRPPGALLAQ</sequence>
<comment type="caution">
    <text evidence="5">The sequence shown here is derived from an EMBL/GenBank/DDBJ whole genome shotgun (WGS) entry which is preliminary data.</text>
</comment>
<dbReference type="Pfam" id="PF23279">
    <property type="entry name" value="TPR_25"/>
    <property type="match status" value="1"/>
</dbReference>
<evidence type="ECO:0000256" key="2">
    <source>
        <dbReference type="ARBA" id="ARBA00022728"/>
    </source>
</evidence>
<dbReference type="InterPro" id="IPR001163">
    <property type="entry name" value="Sm_dom_euk/arc"/>
</dbReference>
<dbReference type="Gene3D" id="1.25.40.10">
    <property type="entry name" value="Tetratricopeptide repeat domain"/>
    <property type="match status" value="2"/>
</dbReference>
<name>A0AAD9MB90_9PEZI</name>
<keyword evidence="2" id="KW-0507">mRNA processing</keyword>
<gene>
    <name evidence="5" type="ORF">P8C59_001318</name>
</gene>
<keyword evidence="3" id="KW-0677">Repeat</keyword>
<dbReference type="PROSITE" id="PS52002">
    <property type="entry name" value="SM"/>
    <property type="match status" value="1"/>
</dbReference>
<dbReference type="AlphaFoldDB" id="A0AAD9MB90"/>
<dbReference type="InterPro" id="IPR034101">
    <property type="entry name" value="Lsm4"/>
</dbReference>
<dbReference type="GO" id="GO:0005681">
    <property type="term" value="C:spliceosomal complex"/>
    <property type="evidence" value="ECO:0007669"/>
    <property type="project" value="UniProtKB-KW"/>
</dbReference>
<dbReference type="EMBL" id="JAQQPM010000001">
    <property type="protein sequence ID" value="KAK2067593.1"/>
    <property type="molecule type" value="Genomic_DNA"/>
</dbReference>
<dbReference type="SUPFAM" id="SSF50182">
    <property type="entry name" value="Sm-like ribonucleoproteins"/>
    <property type="match status" value="1"/>
</dbReference>
<protein>
    <recommendedName>
        <fullName evidence="4">Sm domain-containing protein</fullName>
    </recommendedName>
</protein>
<evidence type="ECO:0000256" key="1">
    <source>
        <dbReference type="ARBA" id="ARBA00007626"/>
    </source>
</evidence>
<evidence type="ECO:0000259" key="4">
    <source>
        <dbReference type="PROSITE" id="PS52002"/>
    </source>
</evidence>
<dbReference type="InterPro" id="IPR050872">
    <property type="entry name" value="PPR_P_subfamily"/>
</dbReference>
<dbReference type="InterPro" id="IPR057029">
    <property type="entry name" value="TPR_fung_2"/>
</dbReference>
<dbReference type="Gene3D" id="2.30.30.100">
    <property type="match status" value="1"/>
</dbReference>
<dbReference type="GO" id="GO:0000398">
    <property type="term" value="P:mRNA splicing, via spliceosome"/>
    <property type="evidence" value="ECO:0007669"/>
    <property type="project" value="InterPro"/>
</dbReference>
<evidence type="ECO:0000313" key="6">
    <source>
        <dbReference type="Proteomes" id="UP001217918"/>
    </source>
</evidence>
<dbReference type="SUPFAM" id="SSF48452">
    <property type="entry name" value="TPR-like"/>
    <property type="match status" value="1"/>
</dbReference>
<dbReference type="Proteomes" id="UP001217918">
    <property type="component" value="Unassembled WGS sequence"/>
</dbReference>
<dbReference type="GO" id="GO:0000956">
    <property type="term" value="P:nuclear-transcribed mRNA catabolic process"/>
    <property type="evidence" value="ECO:0007669"/>
    <property type="project" value="InterPro"/>
</dbReference>
<proteinExistence type="inferred from homology"/>
<feature type="domain" description="Sm" evidence="4">
    <location>
        <begin position="2"/>
        <end position="75"/>
    </location>
</feature>
<comment type="similarity">
    <text evidence="1">Belongs to the PPR family. P subfamily.</text>
</comment>
<accession>A0AAD9MB90</accession>
<keyword evidence="6" id="KW-1185">Reference proteome</keyword>
<dbReference type="InterPro" id="IPR047575">
    <property type="entry name" value="Sm"/>
</dbReference>
<reference evidence="5" key="1">
    <citation type="journal article" date="2023" name="Mol. Plant Microbe Interact.">
        <title>Elucidating the Obligate Nature and Biological Capacity of an Invasive Fungal Corn Pathogen.</title>
        <authorList>
            <person name="MacCready J.S."/>
            <person name="Roggenkamp E.M."/>
            <person name="Gdanetz K."/>
            <person name="Chilvers M.I."/>
        </authorList>
    </citation>
    <scope>NUCLEOTIDE SEQUENCE</scope>
    <source>
        <strain evidence="5">PM02</strain>
    </source>
</reference>
<dbReference type="PANTHER" id="PTHR46128:SF329">
    <property type="entry name" value="MITOCHONDRIAL GROUP I INTRON SPLICING FACTOR DMR1"/>
    <property type="match status" value="1"/>
</dbReference>
<dbReference type="InterPro" id="IPR011990">
    <property type="entry name" value="TPR-like_helical_dom_sf"/>
</dbReference>
<keyword evidence="2" id="KW-0747">Spliceosome</keyword>
<dbReference type="GO" id="GO:0003723">
    <property type="term" value="F:RNA binding"/>
    <property type="evidence" value="ECO:0007669"/>
    <property type="project" value="InterPro"/>
</dbReference>